<feature type="domain" description="Protein kinase" evidence="18">
    <location>
        <begin position="416"/>
        <end position="692"/>
    </location>
</feature>
<keyword evidence="3" id="KW-0245">EGF-like domain</keyword>
<comment type="catalytic activity">
    <reaction evidence="14">
        <text>L-seryl-[protein] + ATP = O-phospho-L-seryl-[protein] + ADP + H(+)</text>
        <dbReference type="Rhea" id="RHEA:17989"/>
        <dbReference type="Rhea" id="RHEA-COMP:9863"/>
        <dbReference type="Rhea" id="RHEA-COMP:11604"/>
        <dbReference type="ChEBI" id="CHEBI:15378"/>
        <dbReference type="ChEBI" id="CHEBI:29999"/>
        <dbReference type="ChEBI" id="CHEBI:30616"/>
        <dbReference type="ChEBI" id="CHEBI:83421"/>
        <dbReference type="ChEBI" id="CHEBI:456216"/>
    </reaction>
</comment>
<dbReference type="InterPro" id="IPR045274">
    <property type="entry name" value="WAK-like"/>
</dbReference>
<dbReference type="InterPro" id="IPR018097">
    <property type="entry name" value="EGF_Ca-bd_CS"/>
</dbReference>
<keyword evidence="10 16" id="KW-1133">Transmembrane helix</keyword>
<evidence type="ECO:0000256" key="7">
    <source>
        <dbReference type="ARBA" id="ARBA00022741"/>
    </source>
</evidence>
<dbReference type="EMBL" id="JBEAFC010000014">
    <property type="protein sequence ID" value="KAL1531913.1"/>
    <property type="molecule type" value="Genomic_DNA"/>
</dbReference>
<dbReference type="InterPro" id="IPR049883">
    <property type="entry name" value="NOTCH1_EGF-like"/>
</dbReference>
<keyword evidence="7" id="KW-0547">Nucleotide-binding</keyword>
<dbReference type="FunFam" id="3.30.200.20:FF:000043">
    <property type="entry name" value="Wall-associated receptor kinase 2"/>
    <property type="match status" value="1"/>
</dbReference>
<keyword evidence="12" id="KW-1015">Disulfide bond</keyword>
<keyword evidence="4 19" id="KW-0808">Transferase</keyword>
<dbReference type="GO" id="GO:0005524">
    <property type="term" value="F:ATP binding"/>
    <property type="evidence" value="ECO:0007669"/>
    <property type="project" value="UniProtKB-KW"/>
</dbReference>
<dbReference type="PANTHER" id="PTHR27005">
    <property type="entry name" value="WALL-ASSOCIATED RECEPTOR KINASE-LIKE 21"/>
    <property type="match status" value="1"/>
</dbReference>
<evidence type="ECO:0000256" key="9">
    <source>
        <dbReference type="ARBA" id="ARBA00022840"/>
    </source>
</evidence>
<dbReference type="Pfam" id="PF07645">
    <property type="entry name" value="EGF_CA"/>
    <property type="match status" value="1"/>
</dbReference>
<dbReference type="GO" id="GO:0016020">
    <property type="term" value="C:membrane"/>
    <property type="evidence" value="ECO:0007669"/>
    <property type="project" value="UniProtKB-SubCell"/>
</dbReference>
<comment type="subcellular location">
    <subcellularLocation>
        <location evidence="1">Membrane</location>
        <topology evidence="1">Single-pass type I membrane protein</topology>
    </subcellularLocation>
</comment>
<dbReference type="PANTHER" id="PTHR27005:SF515">
    <property type="entry name" value="WALL-ASSOCIATED RECEPTOR KINASE-LIKE 10-RELATED"/>
    <property type="match status" value="1"/>
</dbReference>
<dbReference type="InterPro" id="IPR025287">
    <property type="entry name" value="WAK_GUB"/>
</dbReference>
<dbReference type="Gene3D" id="3.30.200.20">
    <property type="entry name" value="Phosphorylase Kinase, domain 1"/>
    <property type="match status" value="1"/>
</dbReference>
<dbReference type="CDD" id="cd14066">
    <property type="entry name" value="STKc_IRAK"/>
    <property type="match status" value="1"/>
</dbReference>
<feature type="chain" id="PRO_5044791779" evidence="17">
    <location>
        <begin position="21"/>
        <end position="741"/>
    </location>
</feature>
<keyword evidence="8 19" id="KW-0418">Kinase</keyword>
<evidence type="ECO:0000313" key="19">
    <source>
        <dbReference type="EMBL" id="KAL1531913.1"/>
    </source>
</evidence>
<dbReference type="FunFam" id="1.10.510.10:FF:000084">
    <property type="entry name" value="Wall-associated receptor kinase 2"/>
    <property type="match status" value="1"/>
</dbReference>
<evidence type="ECO:0000256" key="12">
    <source>
        <dbReference type="ARBA" id="ARBA00023157"/>
    </source>
</evidence>
<dbReference type="InterPro" id="IPR008271">
    <property type="entry name" value="Ser/Thr_kinase_AS"/>
</dbReference>
<dbReference type="GO" id="GO:0004674">
    <property type="term" value="F:protein serine/threonine kinase activity"/>
    <property type="evidence" value="ECO:0007669"/>
    <property type="project" value="UniProtKB-KW"/>
</dbReference>
<dbReference type="PROSITE" id="PS50011">
    <property type="entry name" value="PROTEIN_KINASE_DOM"/>
    <property type="match status" value="1"/>
</dbReference>
<keyword evidence="6 17" id="KW-0732">Signal</keyword>
<dbReference type="PROSITE" id="PS01187">
    <property type="entry name" value="EGF_CA"/>
    <property type="match status" value="1"/>
</dbReference>
<dbReference type="SUPFAM" id="SSF56112">
    <property type="entry name" value="Protein kinase-like (PK-like)"/>
    <property type="match status" value="1"/>
</dbReference>
<protein>
    <submittedName>
        <fullName evidence="19">Non-specific serine/threonine protein kinase</fullName>
        <ecNumber evidence="19">2.7.11.1</ecNumber>
    </submittedName>
</protein>
<sequence length="741" mass="82442">MRFPFITLAVFSWLFLTISAISLSKPGCPEKCGNVTIPYPFGVGSECSAKCVTDSFECEKSHKESPYTIICQNSSTPFLSIIKMEVVKISLYGTLIVNLPVSPMNCSDMQTTVPVPISLRGSPFSIPAHYNSFVVLGCKNSVWLLSDTMQTVGGCTAICDANSTDTSCSGVNCCQTTMPERPQEFQYTYRSIEASNKSGFCGYAFPADKKWIQNAYTLHSGLNQDPLNPYDAGFRFAQLVIDWERVGFEDFHDNTICKVLPEGRSDEYIDDYYTPRYDTTGNNYISSTRYCSCRDGFEGNPYLGPEGCVDVNECSNSTLNICGGNGTCINTIGGYTCRKRSAVKIVIICVGSAAGGLILLLGALFATRTMRKRMKDKHKLKCLALLLEQQLSSIDNGLEKTRLFSSKELSRATDYYNENRILGRGGQGTVYKGMLTNGRIVAVKKSKEVEEVDLDAFINEVVILSQINHRNVVKLLGCCLETEVPLLVYEFIQNGTLYQHIHDPNEEFPLSWELRVRIAREIAGALAYLHSSSSAPIYHRDIKSSNILLDDKYRAKVSDFGISRSISVDQTHLTTRVLGTFGYLDPEYFQSSQFTEKSDVYSFGVVVVELLTGEKAVSAIRAAEGRGLAAHFLHSMEENQLFNILDARVIKEGTKEEILAIAELSRRCLHPNGKRRPSMKEVAVELEGIRLLEEGNFQQDEGKERNIVEVDESDEFSFTSGSRGGDIITQYLKADEENSFL</sequence>
<evidence type="ECO:0000256" key="3">
    <source>
        <dbReference type="ARBA" id="ARBA00022536"/>
    </source>
</evidence>
<dbReference type="AlphaFoldDB" id="A0ABD1FJ93"/>
<evidence type="ECO:0000256" key="11">
    <source>
        <dbReference type="ARBA" id="ARBA00023136"/>
    </source>
</evidence>
<proteinExistence type="predicted"/>
<comment type="caution">
    <text evidence="19">The sequence shown here is derived from an EMBL/GenBank/DDBJ whole genome shotgun (WGS) entry which is preliminary data.</text>
</comment>
<dbReference type="SMART" id="SM00179">
    <property type="entry name" value="EGF_CA"/>
    <property type="match status" value="1"/>
</dbReference>
<keyword evidence="11 16" id="KW-0472">Membrane</keyword>
<keyword evidence="2 19" id="KW-0723">Serine/threonine-protein kinase</keyword>
<gene>
    <name evidence="19" type="ORF">AAHA92_31996</name>
</gene>
<evidence type="ECO:0000256" key="2">
    <source>
        <dbReference type="ARBA" id="ARBA00022527"/>
    </source>
</evidence>
<evidence type="ECO:0000259" key="18">
    <source>
        <dbReference type="PROSITE" id="PS50011"/>
    </source>
</evidence>
<dbReference type="Proteomes" id="UP001567538">
    <property type="component" value="Unassembled WGS sequence"/>
</dbReference>
<dbReference type="CDD" id="cd00054">
    <property type="entry name" value="EGF_CA"/>
    <property type="match status" value="1"/>
</dbReference>
<reference evidence="19 20" key="1">
    <citation type="submission" date="2024-06" db="EMBL/GenBank/DDBJ databases">
        <title>A chromosome level genome sequence of Diviner's sage (Salvia divinorum).</title>
        <authorList>
            <person name="Ford S.A."/>
            <person name="Ro D.-K."/>
            <person name="Ness R.W."/>
            <person name="Phillips M.A."/>
        </authorList>
    </citation>
    <scope>NUCLEOTIDE SEQUENCE [LARGE SCALE GENOMIC DNA]</scope>
    <source>
        <strain evidence="19">SAF-2024a</strain>
        <tissue evidence="19">Leaf</tissue>
    </source>
</reference>
<dbReference type="Gene3D" id="1.10.510.10">
    <property type="entry name" value="Transferase(Phosphotransferase) domain 1"/>
    <property type="match status" value="1"/>
</dbReference>
<dbReference type="InterPro" id="IPR011009">
    <property type="entry name" value="Kinase-like_dom_sf"/>
</dbReference>
<dbReference type="InterPro" id="IPR001881">
    <property type="entry name" value="EGF-like_Ca-bd_dom"/>
</dbReference>
<dbReference type="Pfam" id="PF07714">
    <property type="entry name" value="PK_Tyr_Ser-Thr"/>
    <property type="match status" value="1"/>
</dbReference>
<organism evidence="19 20">
    <name type="scientific">Salvia divinorum</name>
    <name type="common">Maria pastora</name>
    <name type="synonym">Diviner's sage</name>
    <dbReference type="NCBI Taxonomy" id="28513"/>
    <lineage>
        <taxon>Eukaryota</taxon>
        <taxon>Viridiplantae</taxon>
        <taxon>Streptophyta</taxon>
        <taxon>Embryophyta</taxon>
        <taxon>Tracheophyta</taxon>
        <taxon>Spermatophyta</taxon>
        <taxon>Magnoliopsida</taxon>
        <taxon>eudicotyledons</taxon>
        <taxon>Gunneridae</taxon>
        <taxon>Pentapetalae</taxon>
        <taxon>asterids</taxon>
        <taxon>lamiids</taxon>
        <taxon>Lamiales</taxon>
        <taxon>Lamiaceae</taxon>
        <taxon>Nepetoideae</taxon>
        <taxon>Mentheae</taxon>
        <taxon>Salviinae</taxon>
        <taxon>Salvia</taxon>
        <taxon>Salvia subgen. Calosphace</taxon>
    </lineage>
</organism>
<keyword evidence="13" id="KW-0325">Glycoprotein</keyword>
<evidence type="ECO:0000313" key="20">
    <source>
        <dbReference type="Proteomes" id="UP001567538"/>
    </source>
</evidence>
<keyword evidence="5 16" id="KW-0812">Transmembrane</keyword>
<dbReference type="EC" id="2.7.11.1" evidence="19"/>
<feature type="signal peptide" evidence="17">
    <location>
        <begin position="1"/>
        <end position="20"/>
    </location>
</feature>
<evidence type="ECO:0000256" key="10">
    <source>
        <dbReference type="ARBA" id="ARBA00022989"/>
    </source>
</evidence>
<dbReference type="Pfam" id="PF13947">
    <property type="entry name" value="GUB_WAK_bind"/>
    <property type="match status" value="1"/>
</dbReference>
<evidence type="ECO:0000256" key="15">
    <source>
        <dbReference type="ARBA" id="ARBA00047951"/>
    </source>
</evidence>
<evidence type="ECO:0000256" key="13">
    <source>
        <dbReference type="ARBA" id="ARBA00023180"/>
    </source>
</evidence>
<dbReference type="InterPro" id="IPR000719">
    <property type="entry name" value="Prot_kinase_dom"/>
</dbReference>
<feature type="transmembrane region" description="Helical" evidence="16">
    <location>
        <begin position="345"/>
        <end position="367"/>
    </location>
</feature>
<accession>A0ABD1FJ93</accession>
<evidence type="ECO:0000256" key="8">
    <source>
        <dbReference type="ARBA" id="ARBA00022777"/>
    </source>
</evidence>
<dbReference type="PROSITE" id="PS00108">
    <property type="entry name" value="PROTEIN_KINASE_ST"/>
    <property type="match status" value="1"/>
</dbReference>
<evidence type="ECO:0000256" key="17">
    <source>
        <dbReference type="SAM" id="SignalP"/>
    </source>
</evidence>
<evidence type="ECO:0000256" key="6">
    <source>
        <dbReference type="ARBA" id="ARBA00022729"/>
    </source>
</evidence>
<dbReference type="SMART" id="SM00220">
    <property type="entry name" value="S_TKc"/>
    <property type="match status" value="1"/>
</dbReference>
<dbReference type="InterPro" id="IPR001245">
    <property type="entry name" value="Ser-Thr/Tyr_kinase_cat_dom"/>
</dbReference>
<evidence type="ECO:0000256" key="1">
    <source>
        <dbReference type="ARBA" id="ARBA00004479"/>
    </source>
</evidence>
<comment type="catalytic activity">
    <reaction evidence="15">
        <text>L-threonyl-[protein] + ATP = O-phospho-L-threonyl-[protein] + ADP + H(+)</text>
        <dbReference type="Rhea" id="RHEA:46608"/>
        <dbReference type="Rhea" id="RHEA-COMP:11060"/>
        <dbReference type="Rhea" id="RHEA-COMP:11605"/>
        <dbReference type="ChEBI" id="CHEBI:15378"/>
        <dbReference type="ChEBI" id="CHEBI:30013"/>
        <dbReference type="ChEBI" id="CHEBI:30616"/>
        <dbReference type="ChEBI" id="CHEBI:61977"/>
        <dbReference type="ChEBI" id="CHEBI:456216"/>
    </reaction>
</comment>
<keyword evidence="20" id="KW-1185">Reference proteome</keyword>
<evidence type="ECO:0000256" key="14">
    <source>
        <dbReference type="ARBA" id="ARBA00047558"/>
    </source>
</evidence>
<keyword evidence="9" id="KW-0067">ATP-binding</keyword>
<name>A0ABD1FJ93_SALDI</name>
<evidence type="ECO:0000256" key="16">
    <source>
        <dbReference type="SAM" id="Phobius"/>
    </source>
</evidence>
<evidence type="ECO:0000256" key="4">
    <source>
        <dbReference type="ARBA" id="ARBA00022679"/>
    </source>
</evidence>
<evidence type="ECO:0000256" key="5">
    <source>
        <dbReference type="ARBA" id="ARBA00022692"/>
    </source>
</evidence>
<dbReference type="Gene3D" id="2.10.25.10">
    <property type="entry name" value="Laminin"/>
    <property type="match status" value="1"/>
</dbReference>